<keyword evidence="2" id="KW-0167">Capsid protein</keyword>
<evidence type="ECO:0000313" key="12">
    <source>
        <dbReference type="EMBL" id="SIP85310.1"/>
    </source>
</evidence>
<organismHost>
    <name type="scientific">Ovis aries</name>
    <name type="common">Sheep</name>
    <dbReference type="NCBI Taxonomy" id="9940"/>
</organismHost>
<feature type="compositionally biased region" description="Basic and acidic residues" evidence="10">
    <location>
        <begin position="17"/>
        <end position="31"/>
    </location>
</feature>
<gene>
    <name evidence="12" type="primary">ORF2</name>
</gene>
<dbReference type="InterPro" id="IPR004337">
    <property type="entry name" value="Astro_capsid_N"/>
</dbReference>
<feature type="domain" description="Astrovirus capsid protein inner core" evidence="11">
    <location>
        <begin position="25"/>
        <end position="252"/>
    </location>
</feature>
<dbReference type="Pfam" id="PF03115">
    <property type="entry name" value="Astro_capsid_N"/>
    <property type="match status" value="1"/>
</dbReference>
<evidence type="ECO:0000256" key="6">
    <source>
        <dbReference type="ARBA" id="ARBA00022890"/>
    </source>
</evidence>
<proteinExistence type="predicted"/>
<sequence>MADKPQHKVPQATAKQIAKEVVKQEKKDAKKNQIKHQQQSRRNWQAKPRFKTRSINSKVKKELNKQGLEGPAARFRVNVSATIGKVGPNAEQGPELQIATFLHPSLVKEPNDGTNFGPLQAAAAQWGLWRISSLVVRFTPLVGPSAVTGSVTRASLNLTQSPGATSWGGLGARKHMDIPTGSSKTWKLKRGDLSGPRQTWWVTDTNEEGGQSCGPMLEVHGLGKTTSTYKDAAWAGDLFIVEISGTWEFTNYNAKPALGTLERVTDSVQVSLDVDPEGQITMTIPDNSPMARHMGERYERSSNSTSIGETIWQVVDEGAGLASSLAPAPFGWLIKGGWWFVKKVLGRASNAGATYLVYASLADAQNGKPAISTNRGFTREQVTTTLSSTQLNAPNTGPGASQPALAAYEMFPYFPHGEPAVGQPFYMVSAVATGTYSKAMPIWIKLGGPETAPFEVVLNSNKYYIHTYFKLTEPVVFGADIPQQTSPTPPALNGWYTLDTLPPIGVFNASFVWPISKSKYGEVIASTHYTITTISGKMLMLVAYLVRVTTQLPNQLTGSAWTDPAGNDVTYFTPLVNALNAAPSTSAVAFTGNRLFFQPLQRTSVEPAVVGAAAGEYILALAWCKGTTFSAGVISGYEVLADTAFNLDGTTMRADDNGVMTLINRAVPYTSLCTLRMTRGAPPTSEDELVARILGQLQSRFKFASGSGSSSEDDLSEDDDFECLRSTPLQQIYEGVRGLRGHAEAVAVVKSIQSRGHAE</sequence>
<protein>
    <submittedName>
        <fullName evidence="12">Capsid protein</fullName>
    </submittedName>
</protein>
<accession>A0A1T4IZ10</accession>
<dbReference type="EMBL" id="LT706531">
    <property type="protein sequence ID" value="SIP85310.1"/>
    <property type="molecule type" value="Viral_cRNA"/>
</dbReference>
<evidence type="ECO:0000256" key="3">
    <source>
        <dbReference type="ARBA" id="ARBA00022570"/>
    </source>
</evidence>
<organism evidence="12">
    <name type="scientific">Ovine astrovirus 1</name>
    <name type="common">OAstV-1</name>
    <dbReference type="NCBI Taxonomy" id="1239577"/>
    <lineage>
        <taxon>Viruses</taxon>
        <taxon>Riboviria</taxon>
        <taxon>Orthornavirae</taxon>
        <taxon>Pisuviricota</taxon>
        <taxon>Stelpaviricetes</taxon>
        <taxon>Stellavirales</taxon>
        <taxon>Astroviridae</taxon>
        <taxon>Mamastrovirus</taxon>
        <taxon>Mamastrovirus ovis</taxon>
    </lineage>
</organism>
<dbReference type="GO" id="GO:0039617">
    <property type="term" value="C:T=3 icosahedral viral capsid"/>
    <property type="evidence" value="ECO:0007669"/>
    <property type="project" value="UniProtKB-KW"/>
</dbReference>
<evidence type="ECO:0000256" key="1">
    <source>
        <dbReference type="ARBA" id="ARBA00004328"/>
    </source>
</evidence>
<evidence type="ECO:0000256" key="9">
    <source>
        <dbReference type="ARBA" id="ARBA00045703"/>
    </source>
</evidence>
<keyword evidence="3" id="KW-1165">Clathrin-mediated endocytosis of virus by host</keyword>
<feature type="region of interest" description="Disordered" evidence="10">
    <location>
        <begin position="1"/>
        <end position="55"/>
    </location>
</feature>
<reference evidence="12" key="1">
    <citation type="submission" date="2017-01" db="EMBL/GenBank/DDBJ databases">
        <authorList>
            <person name="Mah S.A."/>
            <person name="Swanson W.J."/>
            <person name="Moy G.W."/>
            <person name="Vacquier V.D."/>
        </authorList>
    </citation>
    <scope>NUCLEOTIDE SEQUENCE</scope>
    <source>
        <strain evidence="12">UK/2013/ewe/lib01454</strain>
    </source>
</reference>
<keyword evidence="8" id="KW-1160">Virus entry into host cell</keyword>
<keyword evidence="7" id="KW-1142">T=3 icosahedral capsid protein</keyword>
<comment type="function">
    <text evidence="9">The capsid polyprotein VP90 self-assembles and undergoes a proteolytic cleavage by host caspases to yield the immature VP70 virion.</text>
</comment>
<keyword evidence="4" id="KW-1162">Viral penetration into host cytoplasm</keyword>
<evidence type="ECO:0000256" key="10">
    <source>
        <dbReference type="SAM" id="MobiDB-lite"/>
    </source>
</evidence>
<evidence type="ECO:0000259" key="11">
    <source>
        <dbReference type="Pfam" id="PF03115"/>
    </source>
</evidence>
<evidence type="ECO:0000256" key="7">
    <source>
        <dbReference type="ARBA" id="ARBA00023060"/>
    </source>
</evidence>
<evidence type="ECO:0000256" key="2">
    <source>
        <dbReference type="ARBA" id="ARBA00022561"/>
    </source>
</evidence>
<dbReference type="GO" id="GO:0075512">
    <property type="term" value="P:clathrin-dependent endocytosis of virus by host cell"/>
    <property type="evidence" value="ECO:0007669"/>
    <property type="project" value="UniProtKB-KW"/>
</dbReference>
<dbReference type="InterPro" id="IPR029053">
    <property type="entry name" value="Viral_coat"/>
</dbReference>
<keyword evidence="6" id="KW-1164">Virus endocytosis by host</keyword>
<dbReference type="Proteomes" id="UP000271876">
    <property type="component" value="Segment"/>
</dbReference>
<keyword evidence="5" id="KW-0946">Virion</keyword>
<evidence type="ECO:0000256" key="8">
    <source>
        <dbReference type="ARBA" id="ARBA00023296"/>
    </source>
</evidence>
<evidence type="ECO:0000256" key="4">
    <source>
        <dbReference type="ARBA" id="ARBA00022595"/>
    </source>
</evidence>
<name>A0A1T4IZ10_OASV1</name>
<comment type="subcellular location">
    <subcellularLocation>
        <location evidence="1">Virion</location>
    </subcellularLocation>
</comment>
<evidence type="ECO:0000256" key="5">
    <source>
        <dbReference type="ARBA" id="ARBA00022844"/>
    </source>
</evidence>
<dbReference type="Gene3D" id="2.60.120.20">
    <property type="match status" value="1"/>
</dbReference>